<comment type="caution">
    <text evidence="1">The sequence shown here is derived from an EMBL/GenBank/DDBJ whole genome shotgun (WGS) entry which is preliminary data.</text>
</comment>
<dbReference type="GO" id="GO:1990112">
    <property type="term" value="C:RQC complex"/>
    <property type="evidence" value="ECO:0007669"/>
    <property type="project" value="TreeGrafter"/>
</dbReference>
<dbReference type="InterPro" id="IPR006994">
    <property type="entry name" value="TCF25/Rqc1"/>
</dbReference>
<sequence length="154" mass="17827">MVEYFKFVGEHQMSADAIAKSLYDLQGICQLKFRHETNKQLFLALFTHMRNMDRHGCHRSALEVCKMLLSLDSDDPMGAMFCIDAEEYAWLEQFTEDYKNGNSLSLFPNFSYVLATCQFYLEQEESSKDSHVDNTKATSNDLMKQALMLYITTT</sequence>
<accession>A0AAW0IY36</accession>
<dbReference type="EMBL" id="PKMF04000776">
    <property type="protein sequence ID" value="KAK7819574.1"/>
    <property type="molecule type" value="Genomic_DNA"/>
</dbReference>
<dbReference type="AlphaFoldDB" id="A0AAW0IY36"/>
<dbReference type="PANTHER" id="PTHR22684">
    <property type="entry name" value="NULP1-RELATED"/>
    <property type="match status" value="1"/>
</dbReference>
<proteinExistence type="predicted"/>
<protein>
    <submittedName>
        <fullName evidence="1">Transcription factor 25</fullName>
    </submittedName>
</protein>
<dbReference type="Proteomes" id="UP000237347">
    <property type="component" value="Unassembled WGS sequence"/>
</dbReference>
<dbReference type="PANTHER" id="PTHR22684:SF0">
    <property type="entry name" value="RIBOSOME QUALITY CONTROL COMPLEX SUBUNIT TCF25"/>
    <property type="match status" value="1"/>
</dbReference>
<reference evidence="1 2" key="1">
    <citation type="journal article" date="2018" name="Sci. Data">
        <title>The draft genome sequence of cork oak.</title>
        <authorList>
            <person name="Ramos A.M."/>
            <person name="Usie A."/>
            <person name="Barbosa P."/>
            <person name="Barros P.M."/>
            <person name="Capote T."/>
            <person name="Chaves I."/>
            <person name="Simoes F."/>
            <person name="Abreu I."/>
            <person name="Carrasquinho I."/>
            <person name="Faro C."/>
            <person name="Guimaraes J.B."/>
            <person name="Mendonca D."/>
            <person name="Nobrega F."/>
            <person name="Rodrigues L."/>
            <person name="Saibo N.J.M."/>
            <person name="Varela M.C."/>
            <person name="Egas C."/>
            <person name="Matos J."/>
            <person name="Miguel C.M."/>
            <person name="Oliveira M.M."/>
            <person name="Ricardo C.P."/>
            <person name="Goncalves S."/>
        </authorList>
    </citation>
    <scope>NUCLEOTIDE SEQUENCE [LARGE SCALE GENOMIC DNA]</scope>
    <source>
        <strain evidence="2">cv. HL8</strain>
    </source>
</reference>
<organism evidence="1 2">
    <name type="scientific">Quercus suber</name>
    <name type="common">Cork oak</name>
    <dbReference type="NCBI Taxonomy" id="58331"/>
    <lineage>
        <taxon>Eukaryota</taxon>
        <taxon>Viridiplantae</taxon>
        <taxon>Streptophyta</taxon>
        <taxon>Embryophyta</taxon>
        <taxon>Tracheophyta</taxon>
        <taxon>Spermatophyta</taxon>
        <taxon>Magnoliopsida</taxon>
        <taxon>eudicotyledons</taxon>
        <taxon>Gunneridae</taxon>
        <taxon>Pentapetalae</taxon>
        <taxon>rosids</taxon>
        <taxon>fabids</taxon>
        <taxon>Fagales</taxon>
        <taxon>Fagaceae</taxon>
        <taxon>Quercus</taxon>
    </lineage>
</organism>
<keyword evidence="2" id="KW-1185">Reference proteome</keyword>
<evidence type="ECO:0000313" key="1">
    <source>
        <dbReference type="EMBL" id="KAK7819574.1"/>
    </source>
</evidence>
<name>A0AAW0IY36_QUESU</name>
<gene>
    <name evidence="1" type="primary">TCF25_1</name>
    <name evidence="1" type="ORF">CFP56_040138</name>
</gene>
<evidence type="ECO:0000313" key="2">
    <source>
        <dbReference type="Proteomes" id="UP000237347"/>
    </source>
</evidence>
<dbReference type="Pfam" id="PF04910">
    <property type="entry name" value="Tcf25"/>
    <property type="match status" value="1"/>
</dbReference>